<accession>A0A410S309</accession>
<sequence>MPKSSTLMAPESVTTMFSGFKSRWTMPCSWAHSSARTTGTISSTARAGGRRWLPSTFVSGLPCRYSSTMNGPPVNSPTS</sequence>
<organism evidence="1 2">
    <name type="scientific">Corallococcus coralloides</name>
    <name type="common">Myxococcus coralloides</name>
    <dbReference type="NCBI Taxonomy" id="184914"/>
    <lineage>
        <taxon>Bacteria</taxon>
        <taxon>Pseudomonadati</taxon>
        <taxon>Myxococcota</taxon>
        <taxon>Myxococcia</taxon>
        <taxon>Myxococcales</taxon>
        <taxon>Cystobacterineae</taxon>
        <taxon>Myxococcaceae</taxon>
        <taxon>Corallococcus</taxon>
    </lineage>
</organism>
<protein>
    <submittedName>
        <fullName evidence="1">Uncharacterized protein</fullName>
    </submittedName>
</protein>
<evidence type="ECO:0000313" key="2">
    <source>
        <dbReference type="Proteomes" id="UP000288758"/>
    </source>
</evidence>
<dbReference type="AlphaFoldDB" id="A0A410S309"/>
<reference evidence="1 2" key="1">
    <citation type="submission" date="2018-12" db="EMBL/GenBank/DDBJ databases">
        <title>Complete Genome Sequence of the Corallopyronin A producing Myxobacterium Corallococcus coralloides B035.</title>
        <authorList>
            <person name="Bouhired S.M."/>
            <person name="Rupp O."/>
            <person name="Blom J."/>
            <person name="Schaeberle T.F."/>
            <person name="Kehraus S."/>
            <person name="Schiefer A."/>
            <person name="Pfarr K."/>
            <person name="Goesmann A."/>
            <person name="Hoerauf A."/>
            <person name="Koenig G.M."/>
        </authorList>
    </citation>
    <scope>NUCLEOTIDE SEQUENCE [LARGE SCALE GENOMIC DNA]</scope>
    <source>
        <strain evidence="1 2">B035</strain>
    </source>
</reference>
<proteinExistence type="predicted"/>
<evidence type="ECO:0000313" key="1">
    <source>
        <dbReference type="EMBL" id="QAT88401.1"/>
    </source>
</evidence>
<gene>
    <name evidence="1" type="ORF">EJ065_6876</name>
</gene>
<dbReference type="EMBL" id="CP034669">
    <property type="protein sequence ID" value="QAT88401.1"/>
    <property type="molecule type" value="Genomic_DNA"/>
</dbReference>
<dbReference type="AntiFam" id="ANF00109">
    <property type="entry name" value="Shadow ORF (opposite afsK)"/>
</dbReference>
<name>A0A410S309_CORCK</name>
<dbReference type="Proteomes" id="UP000288758">
    <property type="component" value="Chromosome"/>
</dbReference>